<accession>A0AAV1HVX5</accession>
<feature type="domain" description="FPL" evidence="3">
    <location>
        <begin position="51"/>
        <end position="202"/>
    </location>
</feature>
<dbReference type="GO" id="GO:1901096">
    <property type="term" value="P:regulation of autophagosome maturation"/>
    <property type="evidence" value="ECO:0007669"/>
    <property type="project" value="TreeGrafter"/>
</dbReference>
<feature type="compositionally biased region" description="Polar residues" evidence="2">
    <location>
        <begin position="498"/>
        <end position="518"/>
    </location>
</feature>
<dbReference type="PANTHER" id="PTHR21481:SF0">
    <property type="entry name" value="PROTEIN CLEC16A"/>
    <property type="match status" value="1"/>
</dbReference>
<protein>
    <recommendedName>
        <fullName evidence="3">FPL domain-containing protein</fullName>
    </recommendedName>
</protein>
<dbReference type="PANTHER" id="PTHR21481">
    <property type="entry name" value="PROTEIN CLEC16A"/>
    <property type="match status" value="1"/>
</dbReference>
<feature type="region of interest" description="Disordered" evidence="2">
    <location>
        <begin position="368"/>
        <end position="404"/>
    </location>
</feature>
<comment type="caution">
    <text evidence="4">The sequence shown here is derived from an EMBL/GenBank/DDBJ whole genome shotgun (WGS) entry which is preliminary data.</text>
</comment>
<dbReference type="GO" id="GO:0016197">
    <property type="term" value="P:endosomal transport"/>
    <property type="evidence" value="ECO:0007669"/>
    <property type="project" value="TreeGrafter"/>
</dbReference>
<sequence>MSKKQGFWANLLGVQPERERFSLEELKHLHDVLQQNSTVTDANRELVVETLRSIAELMIWGDQHDPRYFDYFAENNLIHHFAKFLEQKGNRRGDVAKQVLQTLSILIQNIRSTTAIFYLFSNNVVNEIVAMRFDFEDDEVLGYFINLLKTISLKFNSSTVQFFFQDDGERSSFPLYAEAVKFINHRDGMVRAAVRTLTLNVYSIRDPAVQAFVVSKPASNYFNELAIFVAEQCQALDRQLPKLEEGSSAAAFSMENVLAEVEDLLSYCNDILCTGETFLTQLLMQRLCEAFALPVLLQPLKSREETPERSDEHLPAAGPKRLGDRGKVSTLAALCTFERLLHVMTHGRLVNLLASAVLLNASDSIAPPTASMDSPRSAAADEQHASSQRSLSLSSRGQHHSIGPGSFKDHFVAALKSRDTAVSASAVRVLCGLLHNQSVDPEILSAAGLLPHRRRKNQELLAELTRDASTKHRPGHAVPGPATSAPGHDEATLEARQHSNSLAGTSGAGQNHSSSPSRGMQKPSGSPDASPASGNCSPQHRQQGSSDYVDALCALLLLHALPSSALWGIGWLLLQVLGLRRAGTHMSEMQQQVLRSALVRAQKEVQAEVGATWCDALPCLLAMEWPRARQHLLTPQPQSTSVVVQAWMQACHISKIAQKGWAMATLPDLMNGWQAGAPPSAMLAMRTLHAAQRFACLACLQQGLLAAKIDEKCPLGDLSEEAMKEREVREGLEVELHRRLPCSVSFTRGQERSVQFAIVGLPQGHSGVAGGGQADFTDNPAELLQASPSIVLADPGPHADTGRVLSVAPLMGATASIDSSHVRWLHVKVRPPARGLLKAARNTSIGGMRNQMQKQLVDGHWILAFRDAAAAQQAARMVTELSANLREHLSALLGPFLACGAPEAGEQQK</sequence>
<organism evidence="4 5">
    <name type="scientific">Coccomyxa viridis</name>
    <dbReference type="NCBI Taxonomy" id="1274662"/>
    <lineage>
        <taxon>Eukaryota</taxon>
        <taxon>Viridiplantae</taxon>
        <taxon>Chlorophyta</taxon>
        <taxon>core chlorophytes</taxon>
        <taxon>Trebouxiophyceae</taxon>
        <taxon>Trebouxiophyceae incertae sedis</taxon>
        <taxon>Coccomyxaceae</taxon>
        <taxon>Coccomyxa</taxon>
    </lineage>
</organism>
<keyword evidence="5" id="KW-1185">Reference proteome</keyword>
<evidence type="ECO:0000259" key="3">
    <source>
        <dbReference type="Pfam" id="PF09758"/>
    </source>
</evidence>
<dbReference type="InterPro" id="IPR016024">
    <property type="entry name" value="ARM-type_fold"/>
</dbReference>
<evidence type="ECO:0000313" key="5">
    <source>
        <dbReference type="Proteomes" id="UP001314263"/>
    </source>
</evidence>
<keyword evidence="1" id="KW-0072">Autophagy</keyword>
<dbReference type="GO" id="GO:0005770">
    <property type="term" value="C:late endosome"/>
    <property type="evidence" value="ECO:0007669"/>
    <property type="project" value="TreeGrafter"/>
</dbReference>
<feature type="region of interest" description="Disordered" evidence="2">
    <location>
        <begin position="302"/>
        <end position="322"/>
    </location>
</feature>
<dbReference type="GO" id="GO:0005794">
    <property type="term" value="C:Golgi apparatus"/>
    <property type="evidence" value="ECO:0007669"/>
    <property type="project" value="TreeGrafter"/>
</dbReference>
<dbReference type="Proteomes" id="UP001314263">
    <property type="component" value="Unassembled WGS sequence"/>
</dbReference>
<dbReference type="GO" id="GO:0006914">
    <property type="term" value="P:autophagy"/>
    <property type="evidence" value="ECO:0007669"/>
    <property type="project" value="UniProtKB-KW"/>
</dbReference>
<name>A0AAV1HVX5_9CHLO</name>
<reference evidence="4 5" key="1">
    <citation type="submission" date="2023-10" db="EMBL/GenBank/DDBJ databases">
        <authorList>
            <person name="Maclean D."/>
            <person name="Macfadyen A."/>
        </authorList>
    </citation>
    <scope>NUCLEOTIDE SEQUENCE [LARGE SCALE GENOMIC DNA]</scope>
</reference>
<dbReference type="SUPFAM" id="SSF48371">
    <property type="entry name" value="ARM repeat"/>
    <property type="match status" value="1"/>
</dbReference>
<dbReference type="GO" id="GO:0007034">
    <property type="term" value="P:vacuolar transport"/>
    <property type="evidence" value="ECO:0007669"/>
    <property type="project" value="TreeGrafter"/>
</dbReference>
<dbReference type="AlphaFoldDB" id="A0AAV1HVX5"/>
<gene>
    <name evidence="4" type="ORF">CVIRNUC_001813</name>
</gene>
<evidence type="ECO:0000256" key="2">
    <source>
        <dbReference type="SAM" id="MobiDB-lite"/>
    </source>
</evidence>
<evidence type="ECO:0000313" key="4">
    <source>
        <dbReference type="EMBL" id="CAK0748092.1"/>
    </source>
</evidence>
<feature type="compositionally biased region" description="Basic and acidic residues" evidence="2">
    <location>
        <begin position="302"/>
        <end position="314"/>
    </location>
</feature>
<feature type="compositionally biased region" description="Low complexity" evidence="2">
    <location>
        <begin position="523"/>
        <end position="534"/>
    </location>
</feature>
<dbReference type="InterPro" id="IPR039272">
    <property type="entry name" value="CLEC16A/TT9"/>
</dbReference>
<proteinExistence type="predicted"/>
<feature type="compositionally biased region" description="Basic and acidic residues" evidence="2">
    <location>
        <begin position="487"/>
        <end position="497"/>
    </location>
</feature>
<feature type="compositionally biased region" description="Low complexity" evidence="2">
    <location>
        <begin position="386"/>
        <end position="396"/>
    </location>
</feature>
<dbReference type="EMBL" id="CAUYUE010000002">
    <property type="protein sequence ID" value="CAK0748092.1"/>
    <property type="molecule type" value="Genomic_DNA"/>
</dbReference>
<dbReference type="Pfam" id="PF09758">
    <property type="entry name" value="FPL"/>
    <property type="match status" value="1"/>
</dbReference>
<evidence type="ECO:0000256" key="1">
    <source>
        <dbReference type="ARBA" id="ARBA00023006"/>
    </source>
</evidence>
<feature type="region of interest" description="Disordered" evidence="2">
    <location>
        <begin position="466"/>
        <end position="543"/>
    </location>
</feature>
<dbReference type="InterPro" id="IPR019155">
    <property type="entry name" value="CLEC16A/TT9_N"/>
</dbReference>